<reference evidence="2" key="1">
    <citation type="journal article" date="2019" name="Int. J. Syst. Evol. Microbiol.">
        <title>The Global Catalogue of Microorganisms (GCM) 10K type strain sequencing project: providing services to taxonomists for standard genome sequencing and annotation.</title>
        <authorList>
            <consortium name="The Broad Institute Genomics Platform"/>
            <consortium name="The Broad Institute Genome Sequencing Center for Infectious Disease"/>
            <person name="Wu L."/>
            <person name="Ma J."/>
        </authorList>
    </citation>
    <scope>NUCLEOTIDE SEQUENCE [LARGE SCALE GENOMIC DNA]</scope>
    <source>
        <strain evidence="2">KCTC 42247</strain>
    </source>
</reference>
<sequence length="305" mass="36124">MGQNALIKSAFTFISFLVLVSFSQAQEKYFVLNEEHSSYTIKSYTLDTEELYAVNSQVEIFNIFPKFKTDTRNGREIILFSVLPDVESLDLWEKIDLSDLADDTLSFQDLLKLKQLSLYELYSGTYNENNKFLNEYKFVVKRHGEYYKAYNTLLQFFALRDQPDMFNSVWGTINKEQTPVTINSMAEYYRGIKSDFPLESYSDGYSSFDRLRDRREFLSRKFIIGNSEAYQFWSLTDWHMPSHLYEVDRGIDRFVYIPEKGIVGGSFDFYFYYHRNIIKLDMVKFRNNIFDEKVMMANSMLGRSD</sequence>
<name>A0ABW5U7N7_9SPHI</name>
<comment type="caution">
    <text evidence="1">The sequence shown here is derived from an EMBL/GenBank/DDBJ whole genome shotgun (WGS) entry which is preliminary data.</text>
</comment>
<protein>
    <recommendedName>
        <fullName evidence="3">GWxTD domain-containing protein</fullName>
    </recommendedName>
</protein>
<dbReference type="EMBL" id="JBHUMB010000005">
    <property type="protein sequence ID" value="MFD2741933.1"/>
    <property type="molecule type" value="Genomic_DNA"/>
</dbReference>
<evidence type="ECO:0008006" key="3">
    <source>
        <dbReference type="Google" id="ProtNLM"/>
    </source>
</evidence>
<proteinExistence type="predicted"/>
<keyword evidence="2" id="KW-1185">Reference proteome</keyword>
<organism evidence="1 2">
    <name type="scientific">Sphingobacterium populi</name>
    <dbReference type="NCBI Taxonomy" id="1812824"/>
    <lineage>
        <taxon>Bacteria</taxon>
        <taxon>Pseudomonadati</taxon>
        <taxon>Bacteroidota</taxon>
        <taxon>Sphingobacteriia</taxon>
        <taxon>Sphingobacteriales</taxon>
        <taxon>Sphingobacteriaceae</taxon>
        <taxon>Sphingobacterium</taxon>
    </lineage>
</organism>
<dbReference type="Proteomes" id="UP001597418">
    <property type="component" value="Unassembled WGS sequence"/>
</dbReference>
<evidence type="ECO:0000313" key="2">
    <source>
        <dbReference type="Proteomes" id="UP001597418"/>
    </source>
</evidence>
<evidence type="ECO:0000313" key="1">
    <source>
        <dbReference type="EMBL" id="MFD2741933.1"/>
    </source>
</evidence>
<gene>
    <name evidence="1" type="ORF">ACFSQ6_00835</name>
</gene>
<accession>A0ABW5U7N7</accession>